<dbReference type="SUPFAM" id="SSF46785">
    <property type="entry name" value="Winged helix' DNA-binding domain"/>
    <property type="match status" value="1"/>
</dbReference>
<dbReference type="EMBL" id="GL883010">
    <property type="protein sequence ID" value="EGG21804.1"/>
    <property type="molecule type" value="Genomic_DNA"/>
</dbReference>
<comment type="function">
    <text evidence="6">DNA-dependent RNA polymerase catalyzes the transcription of DNA into RNA using the four ribonucleoside triphosphates as substrates. Specific peripheric component of RNA polymerase III which synthesizes small RNAs, such as 5S rRNA and tRNAs.</text>
</comment>
<dbReference type="Gene3D" id="1.10.10.10">
    <property type="entry name" value="Winged helix-like DNA-binding domain superfamily/Winged helix DNA-binding domain"/>
    <property type="match status" value="2"/>
</dbReference>
<name>F4PU89_CACFS</name>
<comment type="subcellular location">
    <subcellularLocation>
        <location evidence="1 6">Nucleus</location>
    </subcellularLocation>
</comment>
<dbReference type="Pfam" id="PF05158">
    <property type="entry name" value="RNA_pol_Rpc34"/>
    <property type="match status" value="1"/>
</dbReference>
<gene>
    <name evidence="7" type="primary">rpc34</name>
    <name evidence="7" type="ORF">DFA_01690</name>
</gene>
<dbReference type="InterPro" id="IPR016049">
    <property type="entry name" value="RNA_pol_Rpc34-like"/>
</dbReference>
<dbReference type="PIRSF" id="PIRSF028763">
    <property type="entry name" value="RNA_pol_Rpc34"/>
    <property type="match status" value="1"/>
</dbReference>
<keyword evidence="8" id="KW-1185">Reference proteome</keyword>
<dbReference type="InterPro" id="IPR036390">
    <property type="entry name" value="WH_DNA-bd_sf"/>
</dbReference>
<dbReference type="InterPro" id="IPR007832">
    <property type="entry name" value="RNA_pol_Rpc34"/>
</dbReference>
<dbReference type="RefSeq" id="XP_004359654.1">
    <property type="nucleotide sequence ID" value="XM_004359597.1"/>
</dbReference>
<sequence length="279" mass="31539">MSKDIEDKFLVILQQHPTGISQKDFKDELGGDNQAILTVINKLVKEGRIIYIQNPDGSTSYREVTTLEDQSKFKGLSADEMLIYQIIEDSKDKGAWTKDMRGQTNLQQVQITKIIKTLETRKLIKAVKTIDAGKKKVYMSYSMEPSRDLTGGSLYSGGQTLDQELINAMKWSCSSFISNKGAADISEVMNYLKKQGEKDLTEEDILTLLNSLIYDGLVEEMRDTRAKHVLSRKPTGIIYKPTKTKIPENHFTKMPCGNCPVFHLCSEVGEITPAKYRNR</sequence>
<keyword evidence="4 6" id="KW-0804">Transcription</keyword>
<evidence type="ECO:0000313" key="7">
    <source>
        <dbReference type="EMBL" id="EGG21804.1"/>
    </source>
</evidence>
<evidence type="ECO:0000256" key="1">
    <source>
        <dbReference type="ARBA" id="ARBA00004123"/>
    </source>
</evidence>
<dbReference type="OMA" id="FSCDIFN"/>
<evidence type="ECO:0000256" key="5">
    <source>
        <dbReference type="ARBA" id="ARBA00023242"/>
    </source>
</evidence>
<keyword evidence="5 6" id="KW-0539">Nucleus</keyword>
<evidence type="ECO:0000256" key="3">
    <source>
        <dbReference type="ARBA" id="ARBA00022478"/>
    </source>
</evidence>
<dbReference type="GeneID" id="14873453"/>
<dbReference type="PANTHER" id="PTHR12780">
    <property type="entry name" value="RNA POLYMERASE III DNA DIRECTED , 39KD SUBUNIT-RELATED"/>
    <property type="match status" value="1"/>
</dbReference>
<proteinExistence type="inferred from homology"/>
<evidence type="ECO:0000256" key="2">
    <source>
        <dbReference type="ARBA" id="ARBA00011038"/>
    </source>
</evidence>
<organism evidence="7 8">
    <name type="scientific">Cavenderia fasciculata</name>
    <name type="common">Slime mold</name>
    <name type="synonym">Dictyostelium fasciculatum</name>
    <dbReference type="NCBI Taxonomy" id="261658"/>
    <lineage>
        <taxon>Eukaryota</taxon>
        <taxon>Amoebozoa</taxon>
        <taxon>Evosea</taxon>
        <taxon>Eumycetozoa</taxon>
        <taxon>Dictyostelia</taxon>
        <taxon>Acytosteliales</taxon>
        <taxon>Cavenderiaceae</taxon>
        <taxon>Cavenderia</taxon>
    </lineage>
</organism>
<protein>
    <recommendedName>
        <fullName evidence="6">DNA-directed RNA polymerase III subunit RPC6</fullName>
        <shortName evidence="6">RNA polymerase III subunit C6</shortName>
    </recommendedName>
</protein>
<dbReference type="STRING" id="1054147.F4PU89"/>
<dbReference type="OrthoDB" id="613763at2759"/>
<dbReference type="InterPro" id="IPR036388">
    <property type="entry name" value="WH-like_DNA-bd_sf"/>
</dbReference>
<reference evidence="8" key="1">
    <citation type="journal article" date="2011" name="Genome Res.">
        <title>Phylogeny-wide analysis of social amoeba genomes highlights ancient origins for complex intercellular communication.</title>
        <authorList>
            <person name="Heidel A.J."/>
            <person name="Lawal H.M."/>
            <person name="Felder M."/>
            <person name="Schilde C."/>
            <person name="Helps N.R."/>
            <person name="Tunggal B."/>
            <person name="Rivero F."/>
            <person name="John U."/>
            <person name="Schleicher M."/>
            <person name="Eichinger L."/>
            <person name="Platzer M."/>
            <person name="Noegel A.A."/>
            <person name="Schaap P."/>
            <person name="Gloeckner G."/>
        </authorList>
    </citation>
    <scope>NUCLEOTIDE SEQUENCE [LARGE SCALE GENOMIC DNA]</scope>
    <source>
        <strain evidence="8">SH3</strain>
    </source>
</reference>
<dbReference type="FunFam" id="1.10.10.10:FF:000116">
    <property type="entry name" value="DNA-directed RNA polymerase III subunit RPC6"/>
    <property type="match status" value="1"/>
</dbReference>
<dbReference type="GO" id="GO:0005737">
    <property type="term" value="C:cytoplasm"/>
    <property type="evidence" value="ECO:0007669"/>
    <property type="project" value="UniProtKB-ARBA"/>
</dbReference>
<dbReference type="KEGG" id="dfa:DFA_01690"/>
<accession>F4PU89</accession>
<dbReference type="AlphaFoldDB" id="F4PU89"/>
<evidence type="ECO:0000256" key="4">
    <source>
        <dbReference type="ARBA" id="ARBA00023163"/>
    </source>
</evidence>
<keyword evidence="3 6" id="KW-0240">DNA-directed RNA polymerase</keyword>
<dbReference type="Proteomes" id="UP000007797">
    <property type="component" value="Unassembled WGS sequence"/>
</dbReference>
<dbReference type="GO" id="GO:0005654">
    <property type="term" value="C:nucleoplasm"/>
    <property type="evidence" value="ECO:0007669"/>
    <property type="project" value="UniProtKB-ARBA"/>
</dbReference>
<comment type="similarity">
    <text evidence="2 6">Belongs to the eukaryotic RPC34/RPC39 RNA polymerase subunit family.</text>
</comment>
<evidence type="ECO:0000256" key="6">
    <source>
        <dbReference type="PIRNR" id="PIRNR028763"/>
    </source>
</evidence>
<dbReference type="GO" id="GO:0005666">
    <property type="term" value="C:RNA polymerase III complex"/>
    <property type="evidence" value="ECO:0007669"/>
    <property type="project" value="UniProtKB-UniRule"/>
</dbReference>
<dbReference type="GO" id="GO:0006383">
    <property type="term" value="P:transcription by RNA polymerase III"/>
    <property type="evidence" value="ECO:0007669"/>
    <property type="project" value="UniProtKB-UniRule"/>
</dbReference>
<evidence type="ECO:0000313" key="8">
    <source>
        <dbReference type="Proteomes" id="UP000007797"/>
    </source>
</evidence>